<sequence>MASRDEIANLCILKLLIIPCFSGLVGIRAYSPPHFSIIRAYVSHDLAKSSSLLTCPWLDGGGRCCQGPKVDHTIRCIAPKKAL</sequence>
<comment type="caution">
    <text evidence="2">The sequence shown here is derived from an EMBL/GenBank/DDBJ whole genome shotgun (WGS) entry which is preliminary data.</text>
</comment>
<keyword evidence="1" id="KW-0472">Membrane</keyword>
<evidence type="ECO:0000256" key="1">
    <source>
        <dbReference type="SAM" id="Phobius"/>
    </source>
</evidence>
<reference evidence="2" key="1">
    <citation type="submission" date="2018-11" db="EMBL/GenBank/DDBJ databases">
        <authorList>
            <consortium name="Pathogen Informatics"/>
        </authorList>
    </citation>
    <scope>NUCLEOTIDE SEQUENCE</scope>
</reference>
<gene>
    <name evidence="2" type="ORF">PXEA_LOCUS3167</name>
</gene>
<keyword evidence="3" id="KW-1185">Reference proteome</keyword>
<keyword evidence="1" id="KW-0812">Transmembrane</keyword>
<dbReference type="AlphaFoldDB" id="A0A3S4ZQX4"/>
<feature type="transmembrane region" description="Helical" evidence="1">
    <location>
        <begin position="7"/>
        <end position="30"/>
    </location>
</feature>
<proteinExistence type="predicted"/>
<dbReference type="EMBL" id="CAAALY010007098">
    <property type="protein sequence ID" value="VEL09727.1"/>
    <property type="molecule type" value="Genomic_DNA"/>
</dbReference>
<organism evidence="2 3">
    <name type="scientific">Protopolystoma xenopodis</name>
    <dbReference type="NCBI Taxonomy" id="117903"/>
    <lineage>
        <taxon>Eukaryota</taxon>
        <taxon>Metazoa</taxon>
        <taxon>Spiralia</taxon>
        <taxon>Lophotrochozoa</taxon>
        <taxon>Platyhelminthes</taxon>
        <taxon>Monogenea</taxon>
        <taxon>Polyopisthocotylea</taxon>
        <taxon>Polystomatidea</taxon>
        <taxon>Polystomatidae</taxon>
        <taxon>Protopolystoma</taxon>
    </lineage>
</organism>
<name>A0A3S4ZQX4_9PLAT</name>
<evidence type="ECO:0000313" key="3">
    <source>
        <dbReference type="Proteomes" id="UP000784294"/>
    </source>
</evidence>
<dbReference type="Proteomes" id="UP000784294">
    <property type="component" value="Unassembled WGS sequence"/>
</dbReference>
<protein>
    <submittedName>
        <fullName evidence="2">Uncharacterized protein</fullName>
    </submittedName>
</protein>
<accession>A0A3S4ZQX4</accession>
<evidence type="ECO:0000313" key="2">
    <source>
        <dbReference type="EMBL" id="VEL09727.1"/>
    </source>
</evidence>
<keyword evidence="1" id="KW-1133">Transmembrane helix</keyword>